<dbReference type="Proteomes" id="UP000007722">
    <property type="component" value="Chromosome"/>
</dbReference>
<dbReference type="STRING" id="456320.Mvol_0349"/>
<evidence type="ECO:0000256" key="3">
    <source>
        <dbReference type="ARBA" id="ARBA00022679"/>
    </source>
</evidence>
<dbReference type="InterPro" id="IPR018357">
    <property type="entry name" value="Hexapep_transf_CS"/>
</dbReference>
<keyword evidence="8" id="KW-1185">Reference proteome</keyword>
<sequence length="227" mass="25715">MAENFFNSYRDIQIMNVGALENHNFGKNVNIKKIDNPNVEIGEYTYYSGYYHGHSFKDCIMYLDEQDKDKIVDKLIIGKFCSIASGVKFMLGGNQGHCYNHISVYPLSIISHTPTDLDVETPKEFVKKGDTIIGNDVWIGAESLIMPGVKIGDGAVIGTRSLITKDVPPYTIVGGCPAKVIKKRFSDEKIEILQNIKWWNWDVEKIRECTPILMSENFEALKKLKDL</sequence>
<dbReference type="InterPro" id="IPR001451">
    <property type="entry name" value="Hexapep"/>
</dbReference>
<evidence type="ECO:0000256" key="5">
    <source>
        <dbReference type="ARBA" id="ARBA00023315"/>
    </source>
</evidence>
<evidence type="ECO:0000256" key="4">
    <source>
        <dbReference type="ARBA" id="ARBA00023251"/>
    </source>
</evidence>
<dbReference type="OrthoDB" id="30669at2157"/>
<dbReference type="KEGG" id="mvo:Mvol_0349"/>
<keyword evidence="3 7" id="KW-0808">Transferase</keyword>
<dbReference type="Gene3D" id="2.160.10.10">
    <property type="entry name" value="Hexapeptide repeat proteins"/>
    <property type="match status" value="1"/>
</dbReference>
<gene>
    <name evidence="7" type="ordered locus">Mvol_0349</name>
</gene>
<dbReference type="InterPro" id="IPR011004">
    <property type="entry name" value="Trimer_LpxA-like_sf"/>
</dbReference>
<dbReference type="eggNOG" id="arCOG01854">
    <property type="taxonomic scope" value="Archaea"/>
</dbReference>
<dbReference type="EMBL" id="CP002057">
    <property type="protein sequence ID" value="ADI36009.1"/>
    <property type="molecule type" value="Genomic_DNA"/>
</dbReference>
<dbReference type="HOGENOM" id="CLU_051638_5_3_2"/>
<name>D7DS99_METV3</name>
<evidence type="ECO:0000256" key="2">
    <source>
        <dbReference type="ARBA" id="ARBA00020291"/>
    </source>
</evidence>
<dbReference type="AlphaFoldDB" id="D7DS99"/>
<protein>
    <recommendedName>
        <fullName evidence="2">Chloramphenicol acetyltransferase</fullName>
        <ecNumber evidence="1">2.3.1.28</ecNumber>
    </recommendedName>
</protein>
<dbReference type="CDD" id="cd03349">
    <property type="entry name" value="LbH_XAT"/>
    <property type="match status" value="1"/>
</dbReference>
<evidence type="ECO:0000256" key="1">
    <source>
        <dbReference type="ARBA" id="ARBA00013235"/>
    </source>
</evidence>
<evidence type="ECO:0000313" key="7">
    <source>
        <dbReference type="EMBL" id="ADI36009.1"/>
    </source>
</evidence>
<dbReference type="PANTHER" id="PTHR43300">
    <property type="entry name" value="ACETYLTRANSFERASE"/>
    <property type="match status" value="1"/>
</dbReference>
<organism evidence="7 8">
    <name type="scientific">Methanococcus voltae (strain ATCC BAA-1334 / A3)</name>
    <dbReference type="NCBI Taxonomy" id="456320"/>
    <lineage>
        <taxon>Archaea</taxon>
        <taxon>Methanobacteriati</taxon>
        <taxon>Methanobacteriota</taxon>
        <taxon>Methanomada group</taxon>
        <taxon>Methanococci</taxon>
        <taxon>Methanococcales</taxon>
        <taxon>Methanococcaceae</taxon>
        <taxon>Methanococcus</taxon>
    </lineage>
</organism>
<dbReference type="PROSITE" id="PS00101">
    <property type="entry name" value="HEXAPEP_TRANSFERASES"/>
    <property type="match status" value="1"/>
</dbReference>
<reference evidence="7 8" key="1">
    <citation type="submission" date="2010-05" db="EMBL/GenBank/DDBJ databases">
        <title>Complete sequence of Methanococcus voltae A3.</title>
        <authorList>
            <consortium name="US DOE Joint Genome Institute"/>
            <person name="Lucas S."/>
            <person name="Copeland A."/>
            <person name="Lapidus A."/>
            <person name="Cheng J.-F."/>
            <person name="Bruce D."/>
            <person name="Goodwin L."/>
            <person name="Pitluck S."/>
            <person name="Lowry S."/>
            <person name="Clum A."/>
            <person name="Land M."/>
            <person name="Hauser L."/>
            <person name="Kyrpides N."/>
            <person name="Mikhailova N."/>
            <person name="Whitman W.B."/>
            <person name="Woyke T."/>
        </authorList>
    </citation>
    <scope>NUCLEOTIDE SEQUENCE [LARGE SCALE GENOMIC DNA]</scope>
    <source>
        <strain evidence="8">ATCC BAA-1334 / A3</strain>
    </source>
</reference>
<dbReference type="InterPro" id="IPR050179">
    <property type="entry name" value="Trans_hexapeptide_repeat"/>
</dbReference>
<proteinExistence type="predicted"/>
<evidence type="ECO:0000256" key="6">
    <source>
        <dbReference type="ARBA" id="ARBA00047633"/>
    </source>
</evidence>
<evidence type="ECO:0000313" key="8">
    <source>
        <dbReference type="Proteomes" id="UP000007722"/>
    </source>
</evidence>
<dbReference type="PANTHER" id="PTHR43300:SF12">
    <property type="entry name" value="CHLORAMPHENICOL ACETYLTRANSFERASE"/>
    <property type="match status" value="1"/>
</dbReference>
<accession>D7DS99</accession>
<comment type="catalytic activity">
    <reaction evidence="6">
        <text>chloramphenicol + acetyl-CoA = chloramphenicol 3-acetate + CoA</text>
        <dbReference type="Rhea" id="RHEA:18421"/>
        <dbReference type="ChEBI" id="CHEBI:16730"/>
        <dbReference type="ChEBI" id="CHEBI:17698"/>
        <dbReference type="ChEBI" id="CHEBI:57287"/>
        <dbReference type="ChEBI" id="CHEBI:57288"/>
        <dbReference type="EC" id="2.3.1.28"/>
    </reaction>
</comment>
<dbReference type="SUPFAM" id="SSF51161">
    <property type="entry name" value="Trimeric LpxA-like enzymes"/>
    <property type="match status" value="1"/>
</dbReference>
<dbReference type="GO" id="GO:0046677">
    <property type="term" value="P:response to antibiotic"/>
    <property type="evidence" value="ECO:0007669"/>
    <property type="project" value="UniProtKB-KW"/>
</dbReference>
<dbReference type="InParanoid" id="D7DS99"/>
<keyword evidence="5" id="KW-0012">Acyltransferase</keyword>
<dbReference type="EC" id="2.3.1.28" evidence="1"/>
<dbReference type="GO" id="GO:0008811">
    <property type="term" value="F:chloramphenicol O-acetyltransferase activity"/>
    <property type="evidence" value="ECO:0007669"/>
    <property type="project" value="UniProtKB-EC"/>
</dbReference>
<dbReference type="Pfam" id="PF00132">
    <property type="entry name" value="Hexapep"/>
    <property type="match status" value="1"/>
</dbReference>
<keyword evidence="4" id="KW-0046">Antibiotic resistance</keyword>